<dbReference type="STRING" id="563176.SAMN04488090_0228"/>
<dbReference type="Pfam" id="PF00702">
    <property type="entry name" value="Hydrolase"/>
    <property type="match status" value="1"/>
</dbReference>
<dbReference type="InterPro" id="IPR008250">
    <property type="entry name" value="ATPase_P-typ_transduc_dom_A_sf"/>
</dbReference>
<feature type="transmembrane region" description="Helical" evidence="18">
    <location>
        <begin position="713"/>
        <end position="732"/>
    </location>
</feature>
<evidence type="ECO:0000259" key="19">
    <source>
        <dbReference type="SMART" id="SM00831"/>
    </source>
</evidence>
<dbReference type="AlphaFoldDB" id="A0A1G9HVP7"/>
<dbReference type="InterPro" id="IPR006415">
    <property type="entry name" value="P-type_ATPase_IIIB"/>
</dbReference>
<keyword evidence="7" id="KW-0997">Cell inner membrane</keyword>
<dbReference type="FunFam" id="3.40.50.1000:FF:000001">
    <property type="entry name" value="Phospholipid-transporting ATPase IC"/>
    <property type="match status" value="1"/>
</dbReference>
<evidence type="ECO:0000256" key="12">
    <source>
        <dbReference type="ARBA" id="ARBA00022842"/>
    </source>
</evidence>
<dbReference type="Gene3D" id="3.40.50.1000">
    <property type="entry name" value="HAD superfamily/HAD-like"/>
    <property type="match status" value="1"/>
</dbReference>
<dbReference type="Gene3D" id="3.40.1110.10">
    <property type="entry name" value="Calcium-transporting ATPase, cytoplasmic domain N"/>
    <property type="match status" value="1"/>
</dbReference>
<evidence type="ECO:0000256" key="9">
    <source>
        <dbReference type="ARBA" id="ARBA00022692"/>
    </source>
</evidence>
<dbReference type="GO" id="GO:0015444">
    <property type="term" value="F:P-type magnesium transporter activity"/>
    <property type="evidence" value="ECO:0007669"/>
    <property type="project" value="UniProtKB-EC"/>
</dbReference>
<dbReference type="InterPro" id="IPR023299">
    <property type="entry name" value="ATPase_P-typ_cyto_dom_N"/>
</dbReference>
<dbReference type="PANTHER" id="PTHR42861">
    <property type="entry name" value="CALCIUM-TRANSPORTING ATPASE"/>
    <property type="match status" value="1"/>
</dbReference>
<keyword evidence="6" id="KW-1003">Cell membrane</keyword>
<evidence type="ECO:0000256" key="15">
    <source>
        <dbReference type="ARBA" id="ARBA00023136"/>
    </source>
</evidence>
<dbReference type="SUPFAM" id="SSF56784">
    <property type="entry name" value="HAD-like"/>
    <property type="match status" value="1"/>
</dbReference>
<keyword evidence="14 18" id="KW-1133">Transmembrane helix</keyword>
<keyword evidence="21" id="KW-1185">Reference proteome</keyword>
<evidence type="ECO:0000256" key="10">
    <source>
        <dbReference type="ARBA" id="ARBA00022741"/>
    </source>
</evidence>
<evidence type="ECO:0000256" key="18">
    <source>
        <dbReference type="SAM" id="Phobius"/>
    </source>
</evidence>
<evidence type="ECO:0000256" key="11">
    <source>
        <dbReference type="ARBA" id="ARBA00022840"/>
    </source>
</evidence>
<evidence type="ECO:0000256" key="3">
    <source>
        <dbReference type="ARBA" id="ARBA00008746"/>
    </source>
</evidence>
<feature type="transmembrane region" description="Helical" evidence="18">
    <location>
        <begin position="81"/>
        <end position="97"/>
    </location>
</feature>
<keyword evidence="10" id="KW-0547">Nucleotide-binding</keyword>
<keyword evidence="13" id="KW-1278">Translocase</keyword>
<evidence type="ECO:0000256" key="1">
    <source>
        <dbReference type="ARBA" id="ARBA00003954"/>
    </source>
</evidence>
<feature type="transmembrane region" description="Helical" evidence="18">
    <location>
        <begin position="808"/>
        <end position="826"/>
    </location>
</feature>
<dbReference type="NCBIfam" id="TIGR01524">
    <property type="entry name" value="ATPase-IIIB_Mg"/>
    <property type="match status" value="1"/>
</dbReference>
<dbReference type="SFLD" id="SFLDS00003">
    <property type="entry name" value="Haloacid_Dehalogenase"/>
    <property type="match status" value="1"/>
</dbReference>
<evidence type="ECO:0000313" key="21">
    <source>
        <dbReference type="Proteomes" id="UP000198901"/>
    </source>
</evidence>
<protein>
    <recommendedName>
        <fullName evidence="5">Magnesium-transporting ATPase, P-type 1</fullName>
        <ecNumber evidence="4">7.2.2.14</ecNumber>
    </recommendedName>
    <alternativeName>
        <fullName evidence="16">Mg(2+) transport ATPase, P-type 1</fullName>
    </alternativeName>
</protein>
<organism evidence="20 21">
    <name type="scientific">Siphonobacter aquaeclarae</name>
    <dbReference type="NCBI Taxonomy" id="563176"/>
    <lineage>
        <taxon>Bacteria</taxon>
        <taxon>Pseudomonadati</taxon>
        <taxon>Bacteroidota</taxon>
        <taxon>Cytophagia</taxon>
        <taxon>Cytophagales</taxon>
        <taxon>Cytophagaceae</taxon>
        <taxon>Siphonobacter</taxon>
    </lineage>
</organism>
<evidence type="ECO:0000256" key="17">
    <source>
        <dbReference type="ARBA" id="ARBA00047295"/>
    </source>
</evidence>
<evidence type="ECO:0000256" key="5">
    <source>
        <dbReference type="ARBA" id="ARBA00013555"/>
    </source>
</evidence>
<dbReference type="InterPro" id="IPR001757">
    <property type="entry name" value="P_typ_ATPase"/>
</dbReference>
<proteinExistence type="inferred from homology"/>
<feature type="transmembrane region" description="Helical" evidence="18">
    <location>
        <begin position="242"/>
        <end position="263"/>
    </location>
</feature>
<dbReference type="EC" id="7.2.2.14" evidence="4"/>
<dbReference type="GO" id="GO:0016887">
    <property type="term" value="F:ATP hydrolysis activity"/>
    <property type="evidence" value="ECO:0007669"/>
    <property type="project" value="InterPro"/>
</dbReference>
<dbReference type="InterPro" id="IPR059000">
    <property type="entry name" value="ATPase_P-type_domA"/>
</dbReference>
<sequence>MDTAFWSLTADDACRATGSGPGGLTTDAARSALAAHGPNTLQTGGRKQPVQVLLNQFRNPVTLLLLGAAILSFFLRDSADAIIIIGIVLVSSLLGFWQEYRADTAVAQLLAMVRVTATVLRDGKEQELPLEALVPGDVVSLRAGDLIPADCLLLNSKELFVDEAAFTGETFPVDKLPGIFPAETMLSQRRNAVFMGSHVVSGSATALVMQTGAATEFGRLSASLRNQTPPTEFETGIRRFGYLLLQITLVLVVVIFGINVFLHKPVLDSFLFTLAIAVGLTPQLLPAVITVNLATGARHMAKQQVIVKRLTSIENFGSMEVLCSDKTGTLTEGKVQVHEATDCAGRKSDRVLRLAAINACLQQGFRNPIDEAIAHVAPDLTGVEKQDEIPYDFIRKRLTLLVQTPEGRLLVSKGAVNNILEVCSQAEDTAGNSKPIGEVSGAIHEAYQDLSARGFRTLGVAYRTWTEDGPIAREDEKDFTFAGFVTLFDPPKAGIADTLAELKDLGVHLKVITGDNLLIAKSLSTQIGMTDAVLLSGPEIKQLSDAALRQRALRTDVFAEVEPNEKERIILALKKSGKTVGYMGDGINDAAALHAADVGISVESAVDVAKDAADIVLMNQDLNVLLRGVKEGRRTFANTQKYVFLATSANFGNMFSMAGASLFLTFLPLMPKQILLTNLLTDFPGMSLSSDWVDENWIRRPRKWDIAFIRRFMIVFGLLSSVFDYMTFGVLLKLFHAGETEFQTGWFVESVISATLIVLVVRTRGPFYRSKPGRYLLLATLAVVLVVLVLPLTPLAAELGFAPLPVRFYPALLGIVVAYIAGAEMVKRWFYRRYR</sequence>
<dbReference type="InterPro" id="IPR023214">
    <property type="entry name" value="HAD_sf"/>
</dbReference>
<reference evidence="20 21" key="1">
    <citation type="submission" date="2016-10" db="EMBL/GenBank/DDBJ databases">
        <authorList>
            <person name="de Groot N.N."/>
        </authorList>
    </citation>
    <scope>NUCLEOTIDE SEQUENCE [LARGE SCALE GENOMIC DNA]</scope>
    <source>
        <strain evidence="20 21">DSM 21668</strain>
    </source>
</reference>
<evidence type="ECO:0000256" key="2">
    <source>
        <dbReference type="ARBA" id="ARBA00004429"/>
    </source>
</evidence>
<dbReference type="EMBL" id="FNGS01000001">
    <property type="protein sequence ID" value="SDL17048.1"/>
    <property type="molecule type" value="Genomic_DNA"/>
</dbReference>
<keyword evidence="15 18" id="KW-0472">Membrane</keyword>
<dbReference type="Gene3D" id="2.70.150.10">
    <property type="entry name" value="Calcium-transporting ATPase, cytoplasmic transduction domain A"/>
    <property type="match status" value="1"/>
</dbReference>
<dbReference type="Gene3D" id="1.20.1110.10">
    <property type="entry name" value="Calcium-transporting ATPase, transmembrane domain"/>
    <property type="match status" value="1"/>
</dbReference>
<keyword evidence="8" id="KW-0597">Phosphoprotein</keyword>
<evidence type="ECO:0000256" key="6">
    <source>
        <dbReference type="ARBA" id="ARBA00022475"/>
    </source>
</evidence>
<evidence type="ECO:0000256" key="4">
    <source>
        <dbReference type="ARBA" id="ARBA00012786"/>
    </source>
</evidence>
<feature type="transmembrane region" description="Helical" evidence="18">
    <location>
        <begin position="57"/>
        <end position="75"/>
    </location>
</feature>
<keyword evidence="12" id="KW-0460">Magnesium</keyword>
<keyword evidence="11" id="KW-0067">ATP-binding</keyword>
<evidence type="ECO:0000256" key="7">
    <source>
        <dbReference type="ARBA" id="ARBA00022519"/>
    </source>
</evidence>
<keyword evidence="9 18" id="KW-0812">Transmembrane</keyword>
<gene>
    <name evidence="20" type="ORF">SAMN04488090_0228</name>
</gene>
<evidence type="ECO:0000256" key="14">
    <source>
        <dbReference type="ARBA" id="ARBA00022989"/>
    </source>
</evidence>
<dbReference type="NCBIfam" id="TIGR01494">
    <property type="entry name" value="ATPase_P-type"/>
    <property type="match status" value="2"/>
</dbReference>
<evidence type="ECO:0000313" key="20">
    <source>
        <dbReference type="EMBL" id="SDL17048.1"/>
    </source>
</evidence>
<dbReference type="SUPFAM" id="SSF81660">
    <property type="entry name" value="Metal cation-transporting ATPase, ATP-binding domain N"/>
    <property type="match status" value="1"/>
</dbReference>
<feature type="domain" description="Cation-transporting P-type ATPase N-terminal" evidence="19">
    <location>
        <begin position="4"/>
        <end position="77"/>
    </location>
</feature>
<dbReference type="Pfam" id="PF00689">
    <property type="entry name" value="Cation_ATPase_C"/>
    <property type="match status" value="1"/>
</dbReference>
<comment type="function">
    <text evidence="1">Mediates magnesium influx to the cytosol.</text>
</comment>
<evidence type="ECO:0000256" key="13">
    <source>
        <dbReference type="ARBA" id="ARBA00022967"/>
    </source>
</evidence>
<dbReference type="InterPro" id="IPR044492">
    <property type="entry name" value="P_typ_ATPase_HD_dom"/>
</dbReference>
<dbReference type="PRINTS" id="PR01836">
    <property type="entry name" value="MGATPASE"/>
</dbReference>
<dbReference type="GO" id="GO:0005886">
    <property type="term" value="C:plasma membrane"/>
    <property type="evidence" value="ECO:0007669"/>
    <property type="project" value="UniProtKB-SubCell"/>
</dbReference>
<dbReference type="SUPFAM" id="SSF81665">
    <property type="entry name" value="Calcium ATPase, transmembrane domain M"/>
    <property type="match status" value="1"/>
</dbReference>
<accession>A0A1G9HVP7</accession>
<dbReference type="RefSeq" id="WP_093196659.1">
    <property type="nucleotide sequence ID" value="NZ_FNGS01000001.1"/>
</dbReference>
<dbReference type="PROSITE" id="PS00154">
    <property type="entry name" value="ATPASE_E1_E2"/>
    <property type="match status" value="1"/>
</dbReference>
<evidence type="ECO:0000256" key="16">
    <source>
        <dbReference type="ARBA" id="ARBA00029806"/>
    </source>
</evidence>
<comment type="similarity">
    <text evidence="3">Belongs to the cation transport ATPase (P-type) (TC 3.A.3) family. Type IIIB subfamily.</text>
</comment>
<dbReference type="InterPro" id="IPR018303">
    <property type="entry name" value="ATPase_P-typ_P_site"/>
</dbReference>
<dbReference type="InterPro" id="IPR004014">
    <property type="entry name" value="ATPase_P-typ_cation-transptr_N"/>
</dbReference>
<dbReference type="SUPFAM" id="SSF81653">
    <property type="entry name" value="Calcium ATPase, transduction domain A"/>
    <property type="match status" value="1"/>
</dbReference>
<dbReference type="InterPro" id="IPR006068">
    <property type="entry name" value="ATPase_P-typ_cation-transptr_C"/>
</dbReference>
<feature type="transmembrane region" description="Helical" evidence="18">
    <location>
        <begin position="744"/>
        <end position="763"/>
    </location>
</feature>
<evidence type="ECO:0000256" key="8">
    <source>
        <dbReference type="ARBA" id="ARBA00022553"/>
    </source>
</evidence>
<dbReference type="SFLD" id="SFLDF00027">
    <property type="entry name" value="p-type_atpase"/>
    <property type="match status" value="1"/>
</dbReference>
<dbReference type="SMART" id="SM00831">
    <property type="entry name" value="Cation_ATPase_N"/>
    <property type="match status" value="1"/>
</dbReference>
<dbReference type="SFLD" id="SFLDG00002">
    <property type="entry name" value="C1.7:_P-type_atpase_like"/>
    <property type="match status" value="1"/>
</dbReference>
<dbReference type="InterPro" id="IPR036412">
    <property type="entry name" value="HAD-like_sf"/>
</dbReference>
<dbReference type="Pfam" id="PF00690">
    <property type="entry name" value="Cation_ATPase_N"/>
    <property type="match status" value="1"/>
</dbReference>
<dbReference type="GO" id="GO:0005524">
    <property type="term" value="F:ATP binding"/>
    <property type="evidence" value="ECO:0007669"/>
    <property type="project" value="UniProtKB-KW"/>
</dbReference>
<dbReference type="Proteomes" id="UP000198901">
    <property type="component" value="Unassembled WGS sequence"/>
</dbReference>
<comment type="catalytic activity">
    <reaction evidence="17">
        <text>Mg(2+)(out) + ATP + H2O = Mg(2+)(in) + ADP + phosphate + H(+)</text>
        <dbReference type="Rhea" id="RHEA:10260"/>
        <dbReference type="ChEBI" id="CHEBI:15377"/>
        <dbReference type="ChEBI" id="CHEBI:15378"/>
        <dbReference type="ChEBI" id="CHEBI:18420"/>
        <dbReference type="ChEBI" id="CHEBI:30616"/>
        <dbReference type="ChEBI" id="CHEBI:43474"/>
        <dbReference type="ChEBI" id="CHEBI:456216"/>
        <dbReference type="EC" id="7.2.2.14"/>
    </reaction>
</comment>
<name>A0A1G9HVP7_9BACT</name>
<dbReference type="InterPro" id="IPR023298">
    <property type="entry name" value="ATPase_P-typ_TM_dom_sf"/>
</dbReference>
<feature type="transmembrane region" description="Helical" evidence="18">
    <location>
        <begin position="775"/>
        <end position="796"/>
    </location>
</feature>
<dbReference type="Pfam" id="PF00122">
    <property type="entry name" value="E1-E2_ATPase"/>
    <property type="match status" value="1"/>
</dbReference>
<comment type="subcellular location">
    <subcellularLocation>
        <location evidence="2">Cell inner membrane</location>
        <topology evidence="2">Multi-pass membrane protein</topology>
    </subcellularLocation>
</comment>
<feature type="transmembrane region" description="Helical" evidence="18">
    <location>
        <begin position="269"/>
        <end position="294"/>
    </location>
</feature>
<dbReference type="OrthoDB" id="1521937at2"/>